<dbReference type="AlphaFoldDB" id="A0A1G2V3S8"/>
<dbReference type="Gene3D" id="3.90.550.10">
    <property type="entry name" value="Spore Coat Polysaccharide Biosynthesis Protein SpsA, Chain A"/>
    <property type="match status" value="1"/>
</dbReference>
<accession>A0A1G2V3S8</accession>
<dbReference type="InterPro" id="IPR001173">
    <property type="entry name" value="Glyco_trans_2-like"/>
</dbReference>
<dbReference type="SUPFAM" id="SSF53335">
    <property type="entry name" value="S-adenosyl-L-methionine-dependent methyltransferases"/>
    <property type="match status" value="1"/>
</dbReference>
<evidence type="ECO:0000313" key="3">
    <source>
        <dbReference type="Proteomes" id="UP000177697"/>
    </source>
</evidence>
<proteinExistence type="predicted"/>
<dbReference type="InterPro" id="IPR029063">
    <property type="entry name" value="SAM-dependent_MTases_sf"/>
</dbReference>
<dbReference type="InterPro" id="IPR029044">
    <property type="entry name" value="Nucleotide-diphossugar_trans"/>
</dbReference>
<comment type="caution">
    <text evidence="2">The sequence shown here is derived from an EMBL/GenBank/DDBJ whole genome shotgun (WGS) entry which is preliminary data.</text>
</comment>
<protein>
    <recommendedName>
        <fullName evidence="1">Glycosyltransferase 2-like domain-containing protein</fullName>
    </recommendedName>
</protein>
<dbReference type="CDD" id="cd04179">
    <property type="entry name" value="DPM_DPG-synthase_like"/>
    <property type="match status" value="1"/>
</dbReference>
<feature type="domain" description="Glycosyltransferase 2-like" evidence="1">
    <location>
        <begin position="181"/>
        <end position="308"/>
    </location>
</feature>
<evidence type="ECO:0000313" key="2">
    <source>
        <dbReference type="EMBL" id="OHB16230.1"/>
    </source>
</evidence>
<name>A0A1G2V3S8_9BACT</name>
<dbReference type="Pfam" id="PF00535">
    <property type="entry name" value="Glycos_transf_2"/>
    <property type="match status" value="1"/>
</dbReference>
<dbReference type="PANTHER" id="PTHR48090:SF7">
    <property type="entry name" value="RFBJ PROTEIN"/>
    <property type="match status" value="1"/>
</dbReference>
<gene>
    <name evidence="2" type="ORF">A2431_02365</name>
</gene>
<dbReference type="EMBL" id="MHWW01000003">
    <property type="protein sequence ID" value="OHB16230.1"/>
    <property type="molecule type" value="Genomic_DNA"/>
</dbReference>
<dbReference type="Proteomes" id="UP000177697">
    <property type="component" value="Unassembled WGS sequence"/>
</dbReference>
<dbReference type="Gene3D" id="3.40.50.150">
    <property type="entry name" value="Vaccinia Virus protein VP39"/>
    <property type="match status" value="1"/>
</dbReference>
<organism evidence="2 3">
    <name type="scientific">Candidatus Zambryskibacteria bacterium RIFOXYC1_FULL_39_10</name>
    <dbReference type="NCBI Taxonomy" id="1802779"/>
    <lineage>
        <taxon>Bacteria</taxon>
        <taxon>Candidatus Zambryskiibacteriota</taxon>
    </lineage>
</organism>
<dbReference type="InterPro" id="IPR050256">
    <property type="entry name" value="Glycosyltransferase_2"/>
</dbReference>
<reference evidence="2 3" key="1">
    <citation type="journal article" date="2016" name="Nat. Commun.">
        <title>Thousands of microbial genomes shed light on interconnected biogeochemical processes in an aquifer system.</title>
        <authorList>
            <person name="Anantharaman K."/>
            <person name="Brown C.T."/>
            <person name="Hug L.A."/>
            <person name="Sharon I."/>
            <person name="Castelle C.J."/>
            <person name="Probst A.J."/>
            <person name="Thomas B.C."/>
            <person name="Singh A."/>
            <person name="Wilkins M.J."/>
            <person name="Karaoz U."/>
            <person name="Brodie E.L."/>
            <person name="Williams K.H."/>
            <person name="Hubbard S.S."/>
            <person name="Banfield J.F."/>
        </authorList>
    </citation>
    <scope>NUCLEOTIDE SEQUENCE [LARGE SCALE GENOMIC DNA]</scope>
</reference>
<dbReference type="SUPFAM" id="SSF53448">
    <property type="entry name" value="Nucleotide-diphospho-sugar transferases"/>
    <property type="match status" value="1"/>
</dbReference>
<dbReference type="PANTHER" id="PTHR48090">
    <property type="entry name" value="UNDECAPRENYL-PHOSPHATE 4-DEOXY-4-FORMAMIDO-L-ARABINOSE TRANSFERASE-RELATED"/>
    <property type="match status" value="1"/>
</dbReference>
<evidence type="ECO:0000259" key="1">
    <source>
        <dbReference type="Pfam" id="PF00535"/>
    </source>
</evidence>
<sequence>MNKLFANYYHNYLDSFLNFLVPSNKKTLTLKFEIKEESKGDYDYLVVSDALGYVYDIQKYFTEIQKYLNDDGRIVITQYSSLWEPVLRLASIFRLRSTLKIEQNWLSINDIKNFAHLANLEVIKFGTKMIMPIYIPVVSSFLNKYIANIFPFSRMGLFHYVVLRKHITKTYSDEKSLPSISIVVPARNEAGTIEKIAKDLPDLGSFTEIIFIEGNSTDNTYDEIVRVAEKYKNTKKILYGKQEDKGKGDAVRKGFEMATGDILTIYDADMTVPAPEMKKFYDAIVQNKGEFINGCRLIYPLQKESMRVLNILGNKFFSLAFSAILDQRLKDTLCGTKVIWKKDYEDVKANRKFFGDFDPFGDFDLLFGAAKLNLKIIDLPIHYQERTYGTTNISRFRHGWLLLQMTIFAARKIKLL</sequence>